<gene>
    <name evidence="2" type="ORF">ACFO0S_05515</name>
</gene>
<dbReference type="PANTHER" id="PTHR34796">
    <property type="entry name" value="EXPRESSED PROTEIN"/>
    <property type="match status" value="1"/>
</dbReference>
<dbReference type="Pfam" id="PF03745">
    <property type="entry name" value="DUF309"/>
    <property type="match status" value="1"/>
</dbReference>
<reference evidence="3" key="1">
    <citation type="journal article" date="2019" name="Int. J. Syst. Evol. Microbiol.">
        <title>The Global Catalogue of Microorganisms (GCM) 10K type strain sequencing project: providing services to taxonomists for standard genome sequencing and annotation.</title>
        <authorList>
            <consortium name="The Broad Institute Genomics Platform"/>
            <consortium name="The Broad Institute Genome Sequencing Center for Infectious Disease"/>
            <person name="Wu L."/>
            <person name="Ma J."/>
        </authorList>
    </citation>
    <scope>NUCLEOTIDE SEQUENCE [LARGE SCALE GENOMIC DNA]</scope>
    <source>
        <strain evidence="3">CCUG 50353</strain>
    </source>
</reference>
<name>A0ABV8UUP7_9BACL</name>
<keyword evidence="3" id="KW-1185">Reference proteome</keyword>
<dbReference type="InterPro" id="IPR005500">
    <property type="entry name" value="DUF309"/>
</dbReference>
<dbReference type="Proteomes" id="UP001595733">
    <property type="component" value="Unassembled WGS sequence"/>
</dbReference>
<organism evidence="2 3">
    <name type="scientific">Chryseomicrobium palamuruense</name>
    <dbReference type="NCBI Taxonomy" id="682973"/>
    <lineage>
        <taxon>Bacteria</taxon>
        <taxon>Bacillati</taxon>
        <taxon>Bacillota</taxon>
        <taxon>Bacilli</taxon>
        <taxon>Bacillales</taxon>
        <taxon>Caryophanaceae</taxon>
        <taxon>Chryseomicrobium</taxon>
    </lineage>
</organism>
<proteinExistence type="predicted"/>
<comment type="caution">
    <text evidence="2">The sequence shown here is derived from an EMBL/GenBank/DDBJ whole genome shotgun (WGS) entry which is preliminary data.</text>
</comment>
<dbReference type="RefSeq" id="WP_378140814.1">
    <property type="nucleotide sequence ID" value="NZ_JBHSEF010000011.1"/>
</dbReference>
<dbReference type="PANTHER" id="PTHR34796:SF1">
    <property type="entry name" value="EXPRESSED PROTEIN"/>
    <property type="match status" value="1"/>
</dbReference>
<dbReference type="SUPFAM" id="SSF140663">
    <property type="entry name" value="TTHA0068-like"/>
    <property type="match status" value="1"/>
</dbReference>
<protein>
    <submittedName>
        <fullName evidence="2">DUF309 domain-containing protein</fullName>
    </submittedName>
</protein>
<evidence type="ECO:0000313" key="3">
    <source>
        <dbReference type="Proteomes" id="UP001595733"/>
    </source>
</evidence>
<evidence type="ECO:0000256" key="1">
    <source>
        <dbReference type="SAM" id="MobiDB-lite"/>
    </source>
</evidence>
<feature type="compositionally biased region" description="Basic and acidic residues" evidence="1">
    <location>
        <begin position="151"/>
        <end position="163"/>
    </location>
</feature>
<dbReference type="Gene3D" id="1.10.3450.10">
    <property type="entry name" value="TTHA0068-like"/>
    <property type="match status" value="1"/>
</dbReference>
<evidence type="ECO:0000313" key="2">
    <source>
        <dbReference type="EMBL" id="MFC4354537.1"/>
    </source>
</evidence>
<sequence length="170" mass="20088">MHLAKLQAFQQFLFEFHITRDYFECHEIFEDLWKEIAPRQKQHELVGFILLATGMYHWRRGNNQGGSRSFQKAYALLNRTDVENNSFLSKFDQNQLLQLVAASGASCENGEPYQSILLPLRDETLQFFLNSFPLEKKPVSNEIVHKHRLRDRSEVISERERAKQQRHSTH</sequence>
<accession>A0ABV8UUP7</accession>
<dbReference type="EMBL" id="JBHSEF010000011">
    <property type="protein sequence ID" value="MFC4354537.1"/>
    <property type="molecule type" value="Genomic_DNA"/>
</dbReference>
<dbReference type="InterPro" id="IPR023203">
    <property type="entry name" value="TTHA0068_sf"/>
</dbReference>
<feature type="region of interest" description="Disordered" evidence="1">
    <location>
        <begin position="150"/>
        <end position="170"/>
    </location>
</feature>